<comment type="caution">
    <text evidence="3">The sequence shown here is derived from an EMBL/GenBank/DDBJ whole genome shotgun (WGS) entry which is preliminary data.</text>
</comment>
<dbReference type="Proteomes" id="UP001498398">
    <property type="component" value="Unassembled WGS sequence"/>
</dbReference>
<keyword evidence="4" id="KW-1185">Reference proteome</keyword>
<evidence type="ECO:0000256" key="2">
    <source>
        <dbReference type="SAM" id="Phobius"/>
    </source>
</evidence>
<feature type="transmembrane region" description="Helical" evidence="2">
    <location>
        <begin position="261"/>
        <end position="279"/>
    </location>
</feature>
<feature type="compositionally biased region" description="Low complexity" evidence="1">
    <location>
        <begin position="27"/>
        <end position="48"/>
    </location>
</feature>
<reference evidence="3 4" key="1">
    <citation type="submission" date="2024-01" db="EMBL/GenBank/DDBJ databases">
        <title>A draft genome for the cacao thread blight pathogen Marasmiellus scandens.</title>
        <authorList>
            <person name="Baruah I.K."/>
            <person name="Leung J."/>
            <person name="Bukari Y."/>
            <person name="Amoako-Attah I."/>
            <person name="Meinhardt L.W."/>
            <person name="Bailey B.A."/>
            <person name="Cohen S.P."/>
        </authorList>
    </citation>
    <scope>NUCLEOTIDE SEQUENCE [LARGE SCALE GENOMIC DNA]</scope>
    <source>
        <strain evidence="3 4">GH-19</strain>
    </source>
</reference>
<keyword evidence="2" id="KW-1133">Transmembrane helix</keyword>
<feature type="transmembrane region" description="Helical" evidence="2">
    <location>
        <begin position="341"/>
        <end position="363"/>
    </location>
</feature>
<name>A0ABR1JHF6_9AGAR</name>
<evidence type="ECO:0000313" key="4">
    <source>
        <dbReference type="Proteomes" id="UP001498398"/>
    </source>
</evidence>
<feature type="compositionally biased region" description="Polar residues" evidence="1">
    <location>
        <begin position="53"/>
        <end position="102"/>
    </location>
</feature>
<accession>A0ABR1JHF6</accession>
<proteinExistence type="predicted"/>
<feature type="compositionally biased region" description="Low complexity" evidence="1">
    <location>
        <begin position="119"/>
        <end position="128"/>
    </location>
</feature>
<dbReference type="EMBL" id="JBANRG010000017">
    <property type="protein sequence ID" value="KAK7458777.1"/>
    <property type="molecule type" value="Genomic_DNA"/>
</dbReference>
<evidence type="ECO:0000313" key="3">
    <source>
        <dbReference type="EMBL" id="KAK7458777.1"/>
    </source>
</evidence>
<sequence length="433" mass="45361">MHHGTVVICTDETEHLGSCQKVPLSVSTSSTASGSASTGTFPFTTTPSELIPTGSTKSTSNIVSTNSAATGVQTTTTPESPQSVPISSSFTTPSQTFKTSIPPSIVTPGVASQTTSALPEQTTTQPTTPVVPPTPEPNPSGSTTTADSSTDVAASMSPQTAVASGGVNSDRPDGNFRPNGGGRGGGGTFGGNHNGNGFGGGNGGGGGGGFGHGGGGGGGFGGNNFVAFTNSSVDPASLNESCISALQWPRYTIDLTIREDIVLLIGQFYILAIGILAIIRKSVSFSITALVLHLLAMAWSMFRVVNGDHLHADYDRIVEENICQGASILPGYWTERRKLDIPTLALDALGLVVLVVLTYIFMMSRHMYEARRHLRLSKLFKLRLALFVIMQLSLFMVMVPVSLWIHDSFSGVSANFASHPQLYRAFAFLEDLV</sequence>
<gene>
    <name evidence="3" type="ORF">VKT23_009783</name>
</gene>
<feature type="region of interest" description="Disordered" evidence="1">
    <location>
        <begin position="25"/>
        <end position="193"/>
    </location>
</feature>
<feature type="transmembrane region" description="Helical" evidence="2">
    <location>
        <begin position="286"/>
        <end position="305"/>
    </location>
</feature>
<feature type="compositionally biased region" description="Pro residues" evidence="1">
    <location>
        <begin position="129"/>
        <end position="138"/>
    </location>
</feature>
<keyword evidence="2" id="KW-0812">Transmembrane</keyword>
<feature type="compositionally biased region" description="Gly residues" evidence="1">
    <location>
        <begin position="179"/>
        <end position="193"/>
    </location>
</feature>
<feature type="compositionally biased region" description="Low complexity" evidence="1">
    <location>
        <begin position="139"/>
        <end position="155"/>
    </location>
</feature>
<organism evidence="3 4">
    <name type="scientific">Marasmiellus scandens</name>
    <dbReference type="NCBI Taxonomy" id="2682957"/>
    <lineage>
        <taxon>Eukaryota</taxon>
        <taxon>Fungi</taxon>
        <taxon>Dikarya</taxon>
        <taxon>Basidiomycota</taxon>
        <taxon>Agaricomycotina</taxon>
        <taxon>Agaricomycetes</taxon>
        <taxon>Agaricomycetidae</taxon>
        <taxon>Agaricales</taxon>
        <taxon>Marasmiineae</taxon>
        <taxon>Omphalotaceae</taxon>
        <taxon>Marasmiellus</taxon>
    </lineage>
</organism>
<feature type="transmembrane region" description="Helical" evidence="2">
    <location>
        <begin position="384"/>
        <end position="405"/>
    </location>
</feature>
<protein>
    <submittedName>
        <fullName evidence="3">Uncharacterized protein</fullName>
    </submittedName>
</protein>
<evidence type="ECO:0000256" key="1">
    <source>
        <dbReference type="SAM" id="MobiDB-lite"/>
    </source>
</evidence>
<keyword evidence="2" id="KW-0472">Membrane</keyword>